<dbReference type="OrthoDB" id="6883655at2"/>
<dbReference type="InterPro" id="IPR035897">
    <property type="entry name" value="Toll_tir_struct_dom_sf"/>
</dbReference>
<dbReference type="Pfam" id="PF13676">
    <property type="entry name" value="TIR_2"/>
    <property type="match status" value="1"/>
</dbReference>
<proteinExistence type="predicted"/>
<keyword evidence="3" id="KW-1185">Reference proteome</keyword>
<gene>
    <name evidence="2" type="ORF">SAMN02745220_05160</name>
</gene>
<dbReference type="Proteomes" id="UP000184603">
    <property type="component" value="Unassembled WGS sequence"/>
</dbReference>
<evidence type="ECO:0000259" key="1">
    <source>
        <dbReference type="Pfam" id="PF13676"/>
    </source>
</evidence>
<dbReference type="InterPro" id="IPR000157">
    <property type="entry name" value="TIR_dom"/>
</dbReference>
<dbReference type="Gene3D" id="3.40.50.10140">
    <property type="entry name" value="Toll/interleukin-1 receptor homology (TIR) domain"/>
    <property type="match status" value="1"/>
</dbReference>
<name>A0A1M7YLJ7_9BACT</name>
<dbReference type="GO" id="GO:0007165">
    <property type="term" value="P:signal transduction"/>
    <property type="evidence" value="ECO:0007669"/>
    <property type="project" value="InterPro"/>
</dbReference>
<dbReference type="STRING" id="1121416.SAMN02745220_05160"/>
<feature type="domain" description="TIR" evidence="1">
    <location>
        <begin position="9"/>
        <end position="73"/>
    </location>
</feature>
<protein>
    <submittedName>
        <fullName evidence="2">TIR domain-containing protein</fullName>
    </submittedName>
</protein>
<sequence length="85" mass="9890">MTENNKTRIFLSYAHEDLEMVRQIYTGLKARNLGVWFDKEDLGPRLWKRKIEKAIPKSQYLVICISEAALKKTGDEPGFQDEGFL</sequence>
<accession>A0A1M7YLJ7</accession>
<evidence type="ECO:0000313" key="3">
    <source>
        <dbReference type="Proteomes" id="UP000184603"/>
    </source>
</evidence>
<organism evidence="2 3">
    <name type="scientific">Desulfopila aestuarii DSM 18488</name>
    <dbReference type="NCBI Taxonomy" id="1121416"/>
    <lineage>
        <taxon>Bacteria</taxon>
        <taxon>Pseudomonadati</taxon>
        <taxon>Thermodesulfobacteriota</taxon>
        <taxon>Desulfobulbia</taxon>
        <taxon>Desulfobulbales</taxon>
        <taxon>Desulfocapsaceae</taxon>
        <taxon>Desulfopila</taxon>
    </lineage>
</organism>
<reference evidence="2 3" key="1">
    <citation type="submission" date="2016-12" db="EMBL/GenBank/DDBJ databases">
        <authorList>
            <person name="Song W.-J."/>
            <person name="Kurnit D.M."/>
        </authorList>
    </citation>
    <scope>NUCLEOTIDE SEQUENCE [LARGE SCALE GENOMIC DNA]</scope>
    <source>
        <strain evidence="2 3">DSM 18488</strain>
    </source>
</reference>
<dbReference type="SUPFAM" id="SSF52200">
    <property type="entry name" value="Toll/Interleukin receptor TIR domain"/>
    <property type="match status" value="1"/>
</dbReference>
<dbReference type="RefSeq" id="WP_073617073.1">
    <property type="nucleotide sequence ID" value="NZ_FRFE01000058.1"/>
</dbReference>
<evidence type="ECO:0000313" key="2">
    <source>
        <dbReference type="EMBL" id="SHO53494.1"/>
    </source>
</evidence>
<dbReference type="AlphaFoldDB" id="A0A1M7YLJ7"/>
<dbReference type="EMBL" id="FRFE01000058">
    <property type="protein sequence ID" value="SHO53494.1"/>
    <property type="molecule type" value="Genomic_DNA"/>
</dbReference>